<name>A0A0R3LP93_9BRAD</name>
<proteinExistence type="predicted"/>
<gene>
    <name evidence="1" type="ORF">CQ12_13795</name>
</gene>
<dbReference type="Proteomes" id="UP000050863">
    <property type="component" value="Unassembled WGS sequence"/>
</dbReference>
<comment type="caution">
    <text evidence="1">The sequence shown here is derived from an EMBL/GenBank/DDBJ whole genome shotgun (WGS) entry which is preliminary data.</text>
</comment>
<organism evidence="1 2">
    <name type="scientific">Bradyrhizobium jicamae</name>
    <dbReference type="NCBI Taxonomy" id="280332"/>
    <lineage>
        <taxon>Bacteria</taxon>
        <taxon>Pseudomonadati</taxon>
        <taxon>Pseudomonadota</taxon>
        <taxon>Alphaproteobacteria</taxon>
        <taxon>Hyphomicrobiales</taxon>
        <taxon>Nitrobacteraceae</taxon>
        <taxon>Bradyrhizobium</taxon>
    </lineage>
</organism>
<reference evidence="1 2" key="1">
    <citation type="submission" date="2014-03" db="EMBL/GenBank/DDBJ databases">
        <title>Bradyrhizobium valentinum sp. nov., isolated from effective nodules of Lupinus mariae-josephae, a lupine endemic of basic-lime soils in Eastern Spain.</title>
        <authorList>
            <person name="Duran D."/>
            <person name="Rey L."/>
            <person name="Navarro A."/>
            <person name="Busquets A."/>
            <person name="Imperial J."/>
            <person name="Ruiz-Argueso T."/>
        </authorList>
    </citation>
    <scope>NUCLEOTIDE SEQUENCE [LARGE SCALE GENOMIC DNA]</scope>
    <source>
        <strain evidence="1 2">PAC68</strain>
    </source>
</reference>
<keyword evidence="2" id="KW-1185">Reference proteome</keyword>
<protein>
    <submittedName>
        <fullName evidence="1">Uncharacterized protein</fullName>
    </submittedName>
</protein>
<evidence type="ECO:0000313" key="1">
    <source>
        <dbReference type="EMBL" id="KRR09556.1"/>
    </source>
</evidence>
<dbReference type="EMBL" id="LLXZ01000071">
    <property type="protein sequence ID" value="KRR09556.1"/>
    <property type="molecule type" value="Genomic_DNA"/>
</dbReference>
<dbReference type="AlphaFoldDB" id="A0A0R3LP93"/>
<evidence type="ECO:0000313" key="2">
    <source>
        <dbReference type="Proteomes" id="UP000050863"/>
    </source>
</evidence>
<accession>A0A0R3LP93</accession>
<sequence>MIALCPACHDAAHHGSLKITEQILYGWKSADRTQEYQQAVLSVEPAQKLGLVAGSIIVETAHEHAIVFELSNANTLAFRIEDDDILLVRSRLRNLEGREVLRISDNRIRSHRDQAVSFDSRPGRVRIEVPCTPAYIYPEMVRQMQFVEPSYGTSGRIPALDIEVLEPGLVKVRGIWASQKACVVITDERFAVLYPNLLWPLSIMDEQIIRIIWDGPITAALFNIWPASENWRA</sequence>